<sequence length="147" mass="16866">MVQDFSFQFTVLYLLTSVVLDKCITTFIYPTAYRQRNDRNEIILPPIITDIELAIQNEIPSGNVQLNALYVPKSQYNLDKFALIIIEKKANYPRKLLGSGAFGKVHQGIFKDFKGSDTMHVAIKMLRENATSRKKMEFLEEANLMKS</sequence>
<keyword evidence="1" id="KW-0547">Nucleotide-binding</keyword>
<dbReference type="Proteomes" id="UP000036403">
    <property type="component" value="Unassembled WGS sequence"/>
</dbReference>
<evidence type="ECO:0000259" key="2">
    <source>
        <dbReference type="PROSITE" id="PS50011"/>
    </source>
</evidence>
<keyword evidence="4" id="KW-1185">Reference proteome</keyword>
<keyword evidence="1" id="KW-0067">ATP-binding</keyword>
<dbReference type="InterPro" id="IPR001245">
    <property type="entry name" value="Ser-Thr/Tyr_kinase_cat_dom"/>
</dbReference>
<dbReference type="PROSITE" id="PS50011">
    <property type="entry name" value="PROTEIN_KINASE_DOM"/>
    <property type="match status" value="1"/>
</dbReference>
<dbReference type="SUPFAM" id="SSF56112">
    <property type="entry name" value="Protein kinase-like (PK-like)"/>
    <property type="match status" value="1"/>
</dbReference>
<evidence type="ECO:0000313" key="4">
    <source>
        <dbReference type="Proteomes" id="UP000036403"/>
    </source>
</evidence>
<dbReference type="Pfam" id="PF07714">
    <property type="entry name" value="PK_Tyr_Ser-Thr"/>
    <property type="match status" value="1"/>
</dbReference>
<name>A0A0J7JUC1_LASNI</name>
<dbReference type="InterPro" id="IPR011009">
    <property type="entry name" value="Kinase-like_dom_sf"/>
</dbReference>
<proteinExistence type="predicted"/>
<dbReference type="OrthoDB" id="3256376at2759"/>
<dbReference type="InterPro" id="IPR000719">
    <property type="entry name" value="Prot_kinase_dom"/>
</dbReference>
<keyword evidence="3" id="KW-0808">Transferase</keyword>
<gene>
    <name evidence="3" type="ORF">RF55_24924</name>
</gene>
<organism evidence="3 4">
    <name type="scientific">Lasius niger</name>
    <name type="common">Black garden ant</name>
    <dbReference type="NCBI Taxonomy" id="67767"/>
    <lineage>
        <taxon>Eukaryota</taxon>
        <taxon>Metazoa</taxon>
        <taxon>Ecdysozoa</taxon>
        <taxon>Arthropoda</taxon>
        <taxon>Hexapoda</taxon>
        <taxon>Insecta</taxon>
        <taxon>Pterygota</taxon>
        <taxon>Neoptera</taxon>
        <taxon>Endopterygota</taxon>
        <taxon>Hymenoptera</taxon>
        <taxon>Apocrita</taxon>
        <taxon>Aculeata</taxon>
        <taxon>Formicoidea</taxon>
        <taxon>Formicidae</taxon>
        <taxon>Formicinae</taxon>
        <taxon>Lasius</taxon>
        <taxon>Lasius</taxon>
    </lineage>
</organism>
<feature type="domain" description="Protein kinase" evidence="2">
    <location>
        <begin position="91"/>
        <end position="147"/>
    </location>
</feature>
<dbReference type="STRING" id="67767.A0A0J7JUC1"/>
<evidence type="ECO:0000256" key="1">
    <source>
        <dbReference type="PROSITE-ProRule" id="PRU10141"/>
    </source>
</evidence>
<dbReference type="AlphaFoldDB" id="A0A0J7JUC1"/>
<dbReference type="GO" id="GO:0004672">
    <property type="term" value="F:protein kinase activity"/>
    <property type="evidence" value="ECO:0007669"/>
    <property type="project" value="InterPro"/>
</dbReference>
<keyword evidence="3" id="KW-0418">Kinase</keyword>
<reference evidence="3 4" key="1">
    <citation type="submission" date="2015-04" db="EMBL/GenBank/DDBJ databases">
        <title>Lasius niger genome sequencing.</title>
        <authorList>
            <person name="Konorov E.A."/>
            <person name="Nikitin M.A."/>
            <person name="Kirill M.V."/>
            <person name="Chang P."/>
        </authorList>
    </citation>
    <scope>NUCLEOTIDE SEQUENCE [LARGE SCALE GENOMIC DNA]</scope>
    <source>
        <tissue evidence="3">Whole</tissue>
    </source>
</reference>
<comment type="caution">
    <text evidence="3">The sequence shown here is derived from an EMBL/GenBank/DDBJ whole genome shotgun (WGS) entry which is preliminary data.</text>
</comment>
<evidence type="ECO:0000313" key="3">
    <source>
        <dbReference type="EMBL" id="KMQ81868.1"/>
    </source>
</evidence>
<dbReference type="EMBL" id="LBMM01030759">
    <property type="protein sequence ID" value="KMQ81868.1"/>
    <property type="molecule type" value="Genomic_DNA"/>
</dbReference>
<dbReference type="PROSITE" id="PS00107">
    <property type="entry name" value="PROTEIN_KINASE_ATP"/>
    <property type="match status" value="1"/>
</dbReference>
<dbReference type="GO" id="GO:0005524">
    <property type="term" value="F:ATP binding"/>
    <property type="evidence" value="ECO:0007669"/>
    <property type="project" value="UniProtKB-UniRule"/>
</dbReference>
<dbReference type="InterPro" id="IPR017441">
    <property type="entry name" value="Protein_kinase_ATP_BS"/>
</dbReference>
<dbReference type="Gene3D" id="3.30.200.20">
    <property type="entry name" value="Phosphorylase Kinase, domain 1"/>
    <property type="match status" value="1"/>
</dbReference>
<dbReference type="PaxDb" id="67767-A0A0J7JUC1"/>
<feature type="non-terminal residue" evidence="3">
    <location>
        <position position="147"/>
    </location>
</feature>
<protein>
    <submittedName>
        <fullName evidence="3">Proto-oncogene tyrosine-protein kinase ros</fullName>
    </submittedName>
</protein>
<accession>A0A0J7JUC1</accession>
<feature type="binding site" evidence="1">
    <location>
        <position position="124"/>
    </location>
    <ligand>
        <name>ATP</name>
        <dbReference type="ChEBI" id="CHEBI:30616"/>
    </ligand>
</feature>